<name>A0A0F9P5T6_9ZZZZ</name>
<keyword evidence="1" id="KW-0472">Membrane</keyword>
<reference evidence="2" key="1">
    <citation type="journal article" date="2015" name="Nature">
        <title>Complex archaea that bridge the gap between prokaryotes and eukaryotes.</title>
        <authorList>
            <person name="Spang A."/>
            <person name="Saw J.H."/>
            <person name="Jorgensen S.L."/>
            <person name="Zaremba-Niedzwiedzka K."/>
            <person name="Martijn J."/>
            <person name="Lind A.E."/>
            <person name="van Eijk R."/>
            <person name="Schleper C."/>
            <person name="Guy L."/>
            <person name="Ettema T.J."/>
        </authorList>
    </citation>
    <scope>NUCLEOTIDE SEQUENCE</scope>
</reference>
<comment type="caution">
    <text evidence="2">The sequence shown here is derived from an EMBL/GenBank/DDBJ whole genome shotgun (WGS) entry which is preliminary data.</text>
</comment>
<proteinExistence type="predicted"/>
<keyword evidence="1" id="KW-1133">Transmembrane helix</keyword>
<gene>
    <name evidence="2" type="ORF">LCGC14_0884660</name>
</gene>
<evidence type="ECO:0000256" key="1">
    <source>
        <dbReference type="SAM" id="Phobius"/>
    </source>
</evidence>
<sequence>MDLKHLKTLITVEKKLNMAVIVILIAIGGAAYIILDEQADDMRRIHEHMEMVTYELAHTEYLFFYASGWTNSTFEEWYKEAWSRERDFKQEVKDFWEEVE</sequence>
<accession>A0A0F9P5T6</accession>
<feature type="transmembrane region" description="Helical" evidence="1">
    <location>
        <begin position="16"/>
        <end position="35"/>
    </location>
</feature>
<protein>
    <submittedName>
        <fullName evidence="2">Uncharacterized protein</fullName>
    </submittedName>
</protein>
<organism evidence="2">
    <name type="scientific">marine sediment metagenome</name>
    <dbReference type="NCBI Taxonomy" id="412755"/>
    <lineage>
        <taxon>unclassified sequences</taxon>
        <taxon>metagenomes</taxon>
        <taxon>ecological metagenomes</taxon>
    </lineage>
</organism>
<dbReference type="AlphaFoldDB" id="A0A0F9P5T6"/>
<keyword evidence="1" id="KW-0812">Transmembrane</keyword>
<evidence type="ECO:0000313" key="2">
    <source>
        <dbReference type="EMBL" id="KKN25434.1"/>
    </source>
</evidence>
<dbReference type="EMBL" id="LAZR01002802">
    <property type="protein sequence ID" value="KKN25434.1"/>
    <property type="molecule type" value="Genomic_DNA"/>
</dbReference>